<feature type="compositionally biased region" description="Polar residues" evidence="1">
    <location>
        <begin position="1345"/>
        <end position="1355"/>
    </location>
</feature>
<evidence type="ECO:0000313" key="3">
    <source>
        <dbReference type="Proteomes" id="UP000606974"/>
    </source>
</evidence>
<comment type="caution">
    <text evidence="2">The sequence shown here is derived from an EMBL/GenBank/DDBJ whole genome shotgun (WGS) entry which is preliminary data.</text>
</comment>
<dbReference type="EMBL" id="JAACFV010000079">
    <property type="protein sequence ID" value="KAF7506848.1"/>
    <property type="molecule type" value="Genomic_DNA"/>
</dbReference>
<feature type="compositionally biased region" description="Basic and acidic residues" evidence="1">
    <location>
        <begin position="119"/>
        <end position="130"/>
    </location>
</feature>
<feature type="region of interest" description="Disordered" evidence="1">
    <location>
        <begin position="911"/>
        <end position="997"/>
    </location>
</feature>
<feature type="compositionally biased region" description="Acidic residues" evidence="1">
    <location>
        <begin position="174"/>
        <end position="185"/>
    </location>
</feature>
<protein>
    <submittedName>
        <fullName evidence="2">Uncharacterized protein</fullName>
    </submittedName>
</protein>
<reference evidence="2" key="1">
    <citation type="submission" date="2020-02" db="EMBL/GenBank/DDBJ databases">
        <authorList>
            <person name="Palmer J.M."/>
        </authorList>
    </citation>
    <scope>NUCLEOTIDE SEQUENCE</scope>
    <source>
        <strain evidence="2">EPUS1.4</strain>
        <tissue evidence="2">Thallus</tissue>
    </source>
</reference>
<feature type="compositionally biased region" description="Low complexity" evidence="1">
    <location>
        <begin position="1164"/>
        <end position="1174"/>
    </location>
</feature>
<dbReference type="Proteomes" id="UP000606974">
    <property type="component" value="Unassembled WGS sequence"/>
</dbReference>
<name>A0A8H7E3K4_9EURO</name>
<evidence type="ECO:0000256" key="1">
    <source>
        <dbReference type="SAM" id="MobiDB-lite"/>
    </source>
</evidence>
<feature type="compositionally biased region" description="Polar residues" evidence="1">
    <location>
        <begin position="712"/>
        <end position="725"/>
    </location>
</feature>
<proteinExistence type="predicted"/>
<feature type="compositionally biased region" description="Basic and acidic residues" evidence="1">
    <location>
        <begin position="1391"/>
        <end position="1425"/>
    </location>
</feature>
<sequence>MEELLAAFPIAGSLHKEVSTWLLKSSCNDGIGALSSPPEVAPNDVWAKIEAVKSSNRARLRPTPGLHPGLLADGRLLAHSQKEVDDDNDIDEHEGSGVKLRFIPEMVDDPLEEANENSNSHEYKSGDSDPIRSPASLKDDLQEAEEGTMLHTNESGGSKVAKSSGRRQDQFAEAGEDTYSEEYESDGSFPVYGPESPENRPMEAGGDAYFEEYESDHSERVYSSDAVDERHQGSGDAEPIQIPQSSTSHSQDNSERILSRNDLMEELLDYLQHSMLEDVYGDLLSHPRRLRYEPKWPRESGNAEATLRQPKSRAEANAKFDELVDPLRGWHKLSENKNPTEALLLQEKINSILSKHRQKKCALPPLEICSGDFLLYHNLPDAIKEVTVWSLVNSAHNAIRRENWVAAAELATRAIRLANQLRYAPLVSKCWFWRGMAMDGLVAAKKTSRKEAAECFLEAMRCIGIYQEGVLLREAAAEYKFELLDLLEEQRGQDEWSQHLERLLTGIDGWFQPLGKIHPRPSPPLVPQDCWPEDTIWADVDSDDWSLASQASSEEQLDDYLDQLSRYADPEWFSSGSIRQRSVDWAIVSIVEEAAQRSAYIKKDMLYQLCEGLSPAFEQMVQAETFTEGFDNYPDIEESIAWKILNYTRVKARLKRPIAPLRGELTPRDMSVTTFDDSAELNPQPLPDESMANGGPNVGKSLRVRHGGLNKGHQSTISTNNSNEPGHSRETPTGMRKRMLRVCITAEEKIAAFKHNLLDEQDEGQERSKVRLELENNPHWQYAINTLEAHFDQHVQQEMAASKVGLSSAQDMVTRRHEDYLRSTWGDEGVRPPTPALTRQAREQRLQERRLVNERSLKRFNVEIEYMTYQRKCGIYARLPKERQEYIAEPRRPSDTRIDWFEQEVEKMRVGSVTSHGSTLTTVDGNHSQGRLATVSDSEADEAGTESRGQDHIHPIFPLRPQQRSSQPSPTRIDDESPDEEEAPIGSMSSTGGEVNPQAHTEVDSLLDQPNTRQLKAKLGIDAMTEAMQKALLKDEVISLEDLVQIGENAIAATFSSRSDSLCSPAIERDSIWDEDTDKARLAESQVKAIPETGTKEVMEAPEGNMPMIQDNVPALRSGVFQTKPLTTSIFQSQAVNTENNPQPQASTSNIFGLPHLSINTLGSSTPSNAAQSQPAPPSNIFGLPSGNTSMFGTATTRGTFQTQPSTTSNIFPTQTPTTSSIFQSQPTTTSNISGAQATGKSIFDTAVDFNQPATLSTTFQNPFANLNKQAPQATSTSIFDTAVDFNQPAIPSTTSQNPFASLIKQAPQAPSAGDELNDRDGADDEREDNIRKVEKQAEVVEDVTGTQLHRQALNSIDELDDGGGADNGWEDEDEDHIGEAEEEVGGIGENHIEKGGIEEREMEEGQKEGQKEEGQKEERQKEEGQKEEEQEEDTISETET</sequence>
<feature type="region of interest" description="Disordered" evidence="1">
    <location>
        <begin position="707"/>
        <end position="733"/>
    </location>
</feature>
<feature type="compositionally biased region" description="Polar residues" evidence="1">
    <location>
        <begin position="912"/>
        <end position="937"/>
    </location>
</feature>
<keyword evidence="3" id="KW-1185">Reference proteome</keyword>
<feature type="compositionally biased region" description="Acidic residues" evidence="1">
    <location>
        <begin position="1316"/>
        <end position="1328"/>
    </location>
</feature>
<feature type="region of interest" description="Disordered" evidence="1">
    <location>
        <begin position="82"/>
        <end position="255"/>
    </location>
</feature>
<gene>
    <name evidence="2" type="ORF">GJ744_011194</name>
</gene>
<feature type="region of interest" description="Disordered" evidence="1">
    <location>
        <begin position="1158"/>
        <end position="1235"/>
    </location>
</feature>
<evidence type="ECO:0000313" key="2">
    <source>
        <dbReference type="EMBL" id="KAF7506848.1"/>
    </source>
</evidence>
<feature type="compositionally biased region" description="Acidic residues" evidence="1">
    <location>
        <begin position="1426"/>
        <end position="1441"/>
    </location>
</feature>
<feature type="region of interest" description="Disordered" evidence="1">
    <location>
        <begin position="1307"/>
        <end position="1329"/>
    </location>
</feature>
<feature type="compositionally biased region" description="Acidic residues" evidence="1">
    <location>
        <begin position="106"/>
        <end position="115"/>
    </location>
</feature>
<organism evidence="2 3">
    <name type="scientific">Endocarpon pusillum</name>
    <dbReference type="NCBI Taxonomy" id="364733"/>
    <lineage>
        <taxon>Eukaryota</taxon>
        <taxon>Fungi</taxon>
        <taxon>Dikarya</taxon>
        <taxon>Ascomycota</taxon>
        <taxon>Pezizomycotina</taxon>
        <taxon>Eurotiomycetes</taxon>
        <taxon>Chaetothyriomycetidae</taxon>
        <taxon>Verrucariales</taxon>
        <taxon>Verrucariaceae</taxon>
        <taxon>Endocarpon</taxon>
    </lineage>
</organism>
<feature type="compositionally biased region" description="Acidic residues" evidence="1">
    <location>
        <begin position="1358"/>
        <end position="1385"/>
    </location>
</feature>
<feature type="compositionally biased region" description="Basic and acidic residues" evidence="1">
    <location>
        <begin position="215"/>
        <end position="233"/>
    </location>
</feature>
<feature type="compositionally biased region" description="Polar residues" evidence="1">
    <location>
        <begin position="1186"/>
        <end position="1235"/>
    </location>
</feature>
<feature type="region of interest" description="Disordered" evidence="1">
    <location>
        <begin position="1342"/>
        <end position="1441"/>
    </location>
</feature>
<accession>A0A8H7E3K4</accession>
<feature type="compositionally biased region" description="Polar residues" evidence="1">
    <location>
        <begin position="242"/>
        <end position="251"/>
    </location>
</feature>
<dbReference type="OrthoDB" id="5357180at2759"/>